<sequence length="139" mass="14894">MPRMSTKHLVAWAVTFVVLLVIDMIWLGVVAKGMYQEAMGDLMSPNPRLGFAAVFYLAYPVGLLVFAIVPGLDQQGVLRAALLGGLFGLFCYATYDLTNLAVVRNWPLALSFIDIAWGAVVSGVAAGAGAAALRWFASR</sequence>
<gene>
    <name evidence="2" type="ORF">VVAX_01607</name>
</gene>
<protein>
    <recommendedName>
        <fullName evidence="3">DUF2177 family protein</fullName>
    </recommendedName>
</protein>
<evidence type="ECO:0000313" key="2">
    <source>
        <dbReference type="EMBL" id="CAA2102145.1"/>
    </source>
</evidence>
<feature type="transmembrane region" description="Helical" evidence="1">
    <location>
        <begin position="115"/>
        <end position="137"/>
    </location>
</feature>
<evidence type="ECO:0000256" key="1">
    <source>
        <dbReference type="SAM" id="Phobius"/>
    </source>
</evidence>
<feature type="transmembrane region" description="Helical" evidence="1">
    <location>
        <begin position="49"/>
        <end position="69"/>
    </location>
</feature>
<dbReference type="AlphaFoldDB" id="A0A679J2N4"/>
<reference evidence="2" key="1">
    <citation type="submission" date="2019-12" db="EMBL/GenBank/DDBJ databases">
        <authorList>
            <person name="Cremers G."/>
        </authorList>
    </citation>
    <scope>NUCLEOTIDE SEQUENCE</scope>
    <source>
        <strain evidence="2">Vvax</strain>
    </source>
</reference>
<keyword evidence="1" id="KW-0812">Transmembrane</keyword>
<feature type="transmembrane region" description="Helical" evidence="1">
    <location>
        <begin position="9"/>
        <end position="29"/>
    </location>
</feature>
<dbReference type="Pfam" id="PF09945">
    <property type="entry name" value="DUF2177"/>
    <property type="match status" value="1"/>
</dbReference>
<evidence type="ECO:0008006" key="3">
    <source>
        <dbReference type="Google" id="ProtNLM"/>
    </source>
</evidence>
<organism evidence="2">
    <name type="scientific">Variovorax paradoxus</name>
    <dbReference type="NCBI Taxonomy" id="34073"/>
    <lineage>
        <taxon>Bacteria</taxon>
        <taxon>Pseudomonadati</taxon>
        <taxon>Pseudomonadota</taxon>
        <taxon>Betaproteobacteria</taxon>
        <taxon>Burkholderiales</taxon>
        <taxon>Comamonadaceae</taxon>
        <taxon>Variovorax</taxon>
    </lineage>
</organism>
<dbReference type="EMBL" id="LR743507">
    <property type="protein sequence ID" value="CAA2102145.1"/>
    <property type="molecule type" value="Genomic_DNA"/>
</dbReference>
<feature type="transmembrane region" description="Helical" evidence="1">
    <location>
        <begin position="76"/>
        <end position="95"/>
    </location>
</feature>
<accession>A0A679J2N4</accession>
<keyword evidence="1" id="KW-1133">Transmembrane helix</keyword>
<proteinExistence type="predicted"/>
<name>A0A679J2N4_VARPD</name>
<dbReference type="InterPro" id="IPR018687">
    <property type="entry name" value="DUF2177_membr"/>
</dbReference>
<keyword evidence="1" id="KW-0472">Membrane</keyword>